<feature type="compositionally biased region" description="Low complexity" evidence="1">
    <location>
        <begin position="186"/>
        <end position="197"/>
    </location>
</feature>
<gene>
    <name evidence="2" type="ORF">PVAP13_2NG455003</name>
</gene>
<feature type="region of interest" description="Disordered" evidence="1">
    <location>
        <begin position="1"/>
        <end position="237"/>
    </location>
</feature>
<dbReference type="EMBL" id="CM029040">
    <property type="protein sequence ID" value="KAG2636518.1"/>
    <property type="molecule type" value="Genomic_DNA"/>
</dbReference>
<dbReference type="Proteomes" id="UP000823388">
    <property type="component" value="Chromosome 2N"/>
</dbReference>
<dbReference type="AlphaFoldDB" id="A0A8T0VNS5"/>
<feature type="compositionally biased region" description="Low complexity" evidence="1">
    <location>
        <begin position="129"/>
        <end position="138"/>
    </location>
</feature>
<feature type="compositionally biased region" description="Gly residues" evidence="1">
    <location>
        <begin position="15"/>
        <end position="27"/>
    </location>
</feature>
<feature type="compositionally biased region" description="Basic and acidic residues" evidence="1">
    <location>
        <begin position="215"/>
        <end position="229"/>
    </location>
</feature>
<name>A0A8T0VNS5_PANVG</name>
<protein>
    <submittedName>
        <fullName evidence="2">Uncharacterized protein</fullName>
    </submittedName>
</protein>
<evidence type="ECO:0000313" key="2">
    <source>
        <dbReference type="EMBL" id="KAG2636518.1"/>
    </source>
</evidence>
<evidence type="ECO:0000313" key="3">
    <source>
        <dbReference type="Proteomes" id="UP000823388"/>
    </source>
</evidence>
<comment type="caution">
    <text evidence="2">The sequence shown here is derived from an EMBL/GenBank/DDBJ whole genome shotgun (WGS) entry which is preliminary data.</text>
</comment>
<organism evidence="2 3">
    <name type="scientific">Panicum virgatum</name>
    <name type="common">Blackwell switchgrass</name>
    <dbReference type="NCBI Taxonomy" id="38727"/>
    <lineage>
        <taxon>Eukaryota</taxon>
        <taxon>Viridiplantae</taxon>
        <taxon>Streptophyta</taxon>
        <taxon>Embryophyta</taxon>
        <taxon>Tracheophyta</taxon>
        <taxon>Spermatophyta</taxon>
        <taxon>Magnoliopsida</taxon>
        <taxon>Liliopsida</taxon>
        <taxon>Poales</taxon>
        <taxon>Poaceae</taxon>
        <taxon>PACMAD clade</taxon>
        <taxon>Panicoideae</taxon>
        <taxon>Panicodae</taxon>
        <taxon>Paniceae</taxon>
        <taxon>Panicinae</taxon>
        <taxon>Panicum</taxon>
        <taxon>Panicum sect. Hiantes</taxon>
    </lineage>
</organism>
<accession>A0A8T0VNS5</accession>
<proteinExistence type="predicted"/>
<evidence type="ECO:0000256" key="1">
    <source>
        <dbReference type="SAM" id="MobiDB-lite"/>
    </source>
</evidence>
<keyword evidence="3" id="KW-1185">Reference proteome</keyword>
<reference evidence="2" key="1">
    <citation type="submission" date="2020-05" db="EMBL/GenBank/DDBJ databases">
        <title>WGS assembly of Panicum virgatum.</title>
        <authorList>
            <person name="Lovell J.T."/>
            <person name="Jenkins J."/>
            <person name="Shu S."/>
            <person name="Juenger T.E."/>
            <person name="Schmutz J."/>
        </authorList>
    </citation>
    <scope>NUCLEOTIDE SEQUENCE</scope>
    <source>
        <strain evidence="2">AP13</strain>
    </source>
</reference>
<sequence length="237" mass="24291">MGEDRQRESAETTATGGGTGGGGGGIPGARTVAHRKALGYRGLHPFPCPTGPARGGRGSLPPHALGPVSLRLGRAACSRHSPSVPTGRRASTPRLLAGRRSSRSPLATAALGALRPCRPPRPRCPGSERAAAPLALRRSPQPSTPRLPAGRHCSRSPPPAAALGLRWPSRPSTPGLPASHRGSHSPPAAAALDALGPRRPPFCSSDAAPYGMQGSRREEQGGGSRDGRGARVFFLSV</sequence>
<feature type="compositionally biased region" description="Basic and acidic residues" evidence="1">
    <location>
        <begin position="1"/>
        <end position="10"/>
    </location>
</feature>